<proteinExistence type="predicted"/>
<dbReference type="RefSeq" id="WP_024630887.1">
    <property type="nucleotide sequence ID" value="NZ_JAROCD010000011.1"/>
</dbReference>
<dbReference type="Gene3D" id="2.20.110.10">
    <property type="entry name" value="Histone H3 K4-specific methyltransferase SET7/9 N-terminal domain"/>
    <property type="match status" value="1"/>
</dbReference>
<dbReference type="Pfam" id="PF07833">
    <property type="entry name" value="Cu_amine_oxidN1"/>
    <property type="match status" value="1"/>
</dbReference>
<dbReference type="PROSITE" id="PS51257">
    <property type="entry name" value="PROKAR_LIPOPROTEIN"/>
    <property type="match status" value="1"/>
</dbReference>
<reference evidence="3" key="1">
    <citation type="submission" date="2023-03" db="EMBL/GenBank/DDBJ databases">
        <title>MT1 and MT2 Draft Genomes of Novel Species.</title>
        <authorList>
            <person name="Venkateswaran K."/>
        </authorList>
    </citation>
    <scope>NUCLEOTIDE SEQUENCE</scope>
    <source>
        <strain evidence="3">F6_3S_P_1C</strain>
    </source>
</reference>
<dbReference type="EMBL" id="JAROCD010000011">
    <property type="protein sequence ID" value="MDN4603906.1"/>
    <property type="molecule type" value="Genomic_DNA"/>
</dbReference>
<feature type="chain" id="PRO_5045487327" evidence="1">
    <location>
        <begin position="32"/>
        <end position="333"/>
    </location>
</feature>
<keyword evidence="1" id="KW-0732">Signal</keyword>
<organism evidence="3 4">
    <name type="scientific">Paenibacillus vandeheii</name>
    <dbReference type="NCBI Taxonomy" id="3035917"/>
    <lineage>
        <taxon>Bacteria</taxon>
        <taxon>Bacillati</taxon>
        <taxon>Bacillota</taxon>
        <taxon>Bacilli</taxon>
        <taxon>Bacillales</taxon>
        <taxon>Paenibacillaceae</taxon>
        <taxon>Paenibacillus</taxon>
    </lineage>
</organism>
<keyword evidence="4" id="KW-1185">Reference proteome</keyword>
<dbReference type="PANTHER" id="PTHR43215:SF14">
    <property type="entry name" value="RADIAL SPOKE HEAD 1 HOMOLOG"/>
    <property type="match status" value="1"/>
</dbReference>
<name>A0ABT8JFM2_9BACL</name>
<dbReference type="SUPFAM" id="SSF82185">
    <property type="entry name" value="Histone H3 K4-specific methyltransferase SET7/9 N-terminal domain"/>
    <property type="match status" value="1"/>
</dbReference>
<dbReference type="Gene3D" id="3.30.457.10">
    <property type="entry name" value="Copper amine oxidase-like, N-terminal domain"/>
    <property type="match status" value="1"/>
</dbReference>
<evidence type="ECO:0000256" key="1">
    <source>
        <dbReference type="SAM" id="SignalP"/>
    </source>
</evidence>
<sequence>MTIRRMAVLLSISTALLTTACSAPNIQQVFAQEDAPVHILINGVSQELAGSKPFKIGEITMVPVRKILEPLGAEIKYQDNTMDALIKIQNGQEIIVHSGSGVGENAGSRYILFNGERKDMGSPAVLINKETFVPITFVETIGGTVHWVSMGQTVDVNLPELNEVTTQDVRIFTNDGWAIPGNSGMKINWGSKYVGQMNQSDKPNGQGTLLSQKLDIVYTGTWLNGLPNGEGTVNLSSDGKIKIKGLFNKGEIVSGVLSANGSAFFEGTFGRQSLKEGALLLPDKRVFKGTISDDQKIGVGSLTNREGKVLYEGKIGFSGTIVTNDFSYQRLEG</sequence>
<dbReference type="InterPro" id="IPR012854">
    <property type="entry name" value="Cu_amine_oxidase-like_N"/>
</dbReference>
<evidence type="ECO:0000313" key="4">
    <source>
        <dbReference type="Proteomes" id="UP001174205"/>
    </source>
</evidence>
<accession>A0ABT8JFM2</accession>
<feature type="signal peptide" evidence="1">
    <location>
        <begin position="1"/>
        <end position="31"/>
    </location>
</feature>
<comment type="caution">
    <text evidence="3">The sequence shown here is derived from an EMBL/GenBank/DDBJ whole genome shotgun (WGS) entry which is preliminary data.</text>
</comment>
<dbReference type="Proteomes" id="UP001174205">
    <property type="component" value="Unassembled WGS sequence"/>
</dbReference>
<dbReference type="InterPro" id="IPR036582">
    <property type="entry name" value="Mao_N_sf"/>
</dbReference>
<dbReference type="SUPFAM" id="SSF55383">
    <property type="entry name" value="Copper amine oxidase, domain N"/>
    <property type="match status" value="1"/>
</dbReference>
<protein>
    <submittedName>
        <fullName evidence="3">Stalk domain-containing protein</fullName>
    </submittedName>
</protein>
<dbReference type="PANTHER" id="PTHR43215">
    <property type="entry name" value="RADIAL SPOKE HEAD 1 HOMOLOG"/>
    <property type="match status" value="1"/>
</dbReference>
<feature type="domain" description="Copper amine oxidase-like N-terminal" evidence="2">
    <location>
        <begin position="42"/>
        <end position="154"/>
    </location>
</feature>
<evidence type="ECO:0000259" key="2">
    <source>
        <dbReference type="Pfam" id="PF07833"/>
    </source>
</evidence>
<gene>
    <name evidence="3" type="ORF">P5G61_21870</name>
</gene>
<evidence type="ECO:0000313" key="3">
    <source>
        <dbReference type="EMBL" id="MDN4603906.1"/>
    </source>
</evidence>